<feature type="transmembrane region" description="Helical" evidence="1">
    <location>
        <begin position="101"/>
        <end position="121"/>
    </location>
</feature>
<feature type="transmembrane region" description="Helical" evidence="1">
    <location>
        <begin position="153"/>
        <end position="173"/>
    </location>
</feature>
<keyword evidence="1" id="KW-1133">Transmembrane helix</keyword>
<dbReference type="eggNOG" id="COG4330">
    <property type="taxonomic scope" value="Bacteria"/>
</dbReference>
<keyword evidence="1" id="KW-0472">Membrane</keyword>
<dbReference type="EMBL" id="AEEH01000028">
    <property type="protein sequence ID" value="EFM25689.1"/>
    <property type="molecule type" value="Genomic_DNA"/>
</dbReference>
<evidence type="ECO:0000313" key="3">
    <source>
        <dbReference type="Proteomes" id="UP000003280"/>
    </source>
</evidence>
<gene>
    <name evidence="2" type="ORF">HMPREF9225_0751</name>
</gene>
<proteinExistence type="predicted"/>
<evidence type="ECO:0008006" key="4">
    <source>
        <dbReference type="Google" id="ProtNLM"/>
    </source>
</evidence>
<comment type="caution">
    <text evidence="2">The sequence shown here is derived from an EMBL/GenBank/DDBJ whole genome shotgun (WGS) entry which is preliminary data.</text>
</comment>
<dbReference type="STRING" id="862517.HMPREF9225_0751"/>
<reference evidence="2 3" key="1">
    <citation type="submission" date="2010-07" db="EMBL/GenBank/DDBJ databases">
        <authorList>
            <person name="Muzny D."/>
            <person name="Qin X."/>
            <person name="Deng J."/>
            <person name="Jiang H."/>
            <person name="Liu Y."/>
            <person name="Qu J."/>
            <person name="Song X.-Z."/>
            <person name="Zhang L."/>
            <person name="Thornton R."/>
            <person name="Coyle M."/>
            <person name="Francisco L."/>
            <person name="Jackson L."/>
            <person name="Javaid M."/>
            <person name="Korchina V."/>
            <person name="Kovar C."/>
            <person name="Mata R."/>
            <person name="Mathew T."/>
            <person name="Ngo R."/>
            <person name="Nguyen L."/>
            <person name="Nguyen N."/>
            <person name="Okwuonu G."/>
            <person name="Ongeri F."/>
            <person name="Pham C."/>
            <person name="Simmons D."/>
            <person name="Wilczek-Boney K."/>
            <person name="Hale W."/>
            <person name="Jakkamsetti A."/>
            <person name="Pham P."/>
            <person name="Ruth R."/>
            <person name="San Lucas F."/>
            <person name="Warren J."/>
            <person name="Zhang J."/>
            <person name="Zhao Z."/>
            <person name="Zhou C."/>
            <person name="Zhu D."/>
            <person name="Lee S."/>
            <person name="Bess C."/>
            <person name="Blankenburg K."/>
            <person name="Forbes L."/>
            <person name="Fu Q."/>
            <person name="Gubbala S."/>
            <person name="Hirani K."/>
            <person name="Jayaseelan J.C."/>
            <person name="Lara F."/>
            <person name="Munidasa M."/>
            <person name="Palculict T."/>
            <person name="Patil S."/>
            <person name="Pu L.-L."/>
            <person name="Saada N."/>
            <person name="Tang L."/>
            <person name="Weissenberger G."/>
            <person name="Zhu Y."/>
            <person name="Hemphill L."/>
            <person name="Shang Y."/>
            <person name="Youmans B."/>
            <person name="Ayvaz T."/>
            <person name="Ross M."/>
            <person name="Santibanez J."/>
            <person name="Aqrawi P."/>
            <person name="Gross S."/>
            <person name="Joshi V."/>
            <person name="Fowler G."/>
            <person name="Nazareth L."/>
            <person name="Reid J."/>
            <person name="Worley K."/>
            <person name="Petrosino J."/>
            <person name="Highlander S."/>
            <person name="Gibbs R."/>
        </authorList>
    </citation>
    <scope>NUCLEOTIDE SEQUENCE [LARGE SCALE GENOMIC DNA]</scope>
    <source>
        <strain evidence="2 3">ATCC BAA-1640</strain>
    </source>
</reference>
<organism evidence="2 3">
    <name type="scientific">Peptoniphilus duerdenii ATCC BAA-1640</name>
    <dbReference type="NCBI Taxonomy" id="862517"/>
    <lineage>
        <taxon>Bacteria</taxon>
        <taxon>Bacillati</taxon>
        <taxon>Bacillota</taxon>
        <taxon>Tissierellia</taxon>
        <taxon>Tissierellales</taxon>
        <taxon>Peptoniphilaceae</taxon>
        <taxon>Peptoniphilus</taxon>
    </lineage>
</organism>
<keyword evidence="3" id="KW-1185">Reference proteome</keyword>
<dbReference type="AlphaFoldDB" id="E0NKR2"/>
<dbReference type="HOGENOM" id="CLU_081833_2_2_9"/>
<protein>
    <recommendedName>
        <fullName evidence="4">DUF1361 domain-containing protein</fullName>
    </recommendedName>
</protein>
<feature type="transmembrane region" description="Helical" evidence="1">
    <location>
        <begin position="67"/>
        <end position="89"/>
    </location>
</feature>
<feature type="transmembrane region" description="Helical" evidence="1">
    <location>
        <begin position="12"/>
        <end position="31"/>
    </location>
</feature>
<dbReference type="InterPro" id="IPR009793">
    <property type="entry name" value="DUF1361"/>
</dbReference>
<evidence type="ECO:0000313" key="2">
    <source>
        <dbReference type="EMBL" id="EFM25689.1"/>
    </source>
</evidence>
<evidence type="ECO:0000256" key="1">
    <source>
        <dbReference type="SAM" id="Phobius"/>
    </source>
</evidence>
<dbReference type="Pfam" id="PF07099">
    <property type="entry name" value="DUF1361"/>
    <property type="match status" value="1"/>
</dbReference>
<sequence>MFAFVLSEVGLSFKRSAILVLLVTLPAIFFYPNCIYMATDFIHTRTSEFYSIDAQRNVNYVMEFIPWLKMMVDVVFITLSLLLSYETFVNILEIIRVKGHIFAEFIMLIFFSGISGVAVYLGRFVRFNSWDVVSPSNLRLIYSTLSNLKYNDYLLIGVFAAFHLAIIILLSIFKRQSN</sequence>
<accession>E0NKR2</accession>
<name>E0NKR2_9FIRM</name>
<dbReference type="Proteomes" id="UP000003280">
    <property type="component" value="Unassembled WGS sequence"/>
</dbReference>
<keyword evidence="1" id="KW-0812">Transmembrane</keyword>